<accession>A0A9P8TBU5</accession>
<dbReference type="InterPro" id="IPR005545">
    <property type="entry name" value="YCII"/>
</dbReference>
<evidence type="ECO:0000313" key="3">
    <source>
        <dbReference type="Proteomes" id="UP000788993"/>
    </source>
</evidence>
<dbReference type="AlphaFoldDB" id="A0A9P8TBU5"/>
<sequence length="69" mass="7811">MEYLVIVYDKPGTTEFAGSSYNIVANSREEIIEFLKTDPYYKAGIWDVDNALIYPYGCAGRLAKDIIKP</sequence>
<evidence type="ECO:0000313" key="2">
    <source>
        <dbReference type="EMBL" id="KAH3672546.1"/>
    </source>
</evidence>
<protein>
    <recommendedName>
        <fullName evidence="1">YCII-related domain-containing protein</fullName>
    </recommendedName>
</protein>
<dbReference type="Gene3D" id="3.30.70.1060">
    <property type="entry name" value="Dimeric alpha+beta barrel"/>
    <property type="match status" value="1"/>
</dbReference>
<comment type="caution">
    <text evidence="2">The sequence shown here is derived from an EMBL/GenBank/DDBJ whole genome shotgun (WGS) entry which is preliminary data.</text>
</comment>
<name>A0A9P8TBU5_9ASCO</name>
<dbReference type="Pfam" id="PF03795">
    <property type="entry name" value="YCII"/>
    <property type="match status" value="1"/>
</dbReference>
<organism evidence="2 3">
    <name type="scientific">Ogataea polymorpha</name>
    <dbReference type="NCBI Taxonomy" id="460523"/>
    <lineage>
        <taxon>Eukaryota</taxon>
        <taxon>Fungi</taxon>
        <taxon>Dikarya</taxon>
        <taxon>Ascomycota</taxon>
        <taxon>Saccharomycotina</taxon>
        <taxon>Pichiomycetes</taxon>
        <taxon>Pichiales</taxon>
        <taxon>Pichiaceae</taxon>
        <taxon>Ogataea</taxon>
    </lineage>
</organism>
<dbReference type="SUPFAM" id="SSF54909">
    <property type="entry name" value="Dimeric alpha+beta barrel"/>
    <property type="match status" value="1"/>
</dbReference>
<dbReference type="EMBL" id="JAEUBD010000753">
    <property type="protein sequence ID" value="KAH3672546.1"/>
    <property type="molecule type" value="Genomic_DNA"/>
</dbReference>
<feature type="domain" description="YCII-related" evidence="1">
    <location>
        <begin position="10"/>
        <end position="47"/>
    </location>
</feature>
<dbReference type="InterPro" id="IPR011008">
    <property type="entry name" value="Dimeric_a/b-barrel"/>
</dbReference>
<reference evidence="2" key="1">
    <citation type="journal article" date="2021" name="Open Biol.">
        <title>Shared evolutionary footprints suggest mitochondrial oxidative damage underlies multiple complex I losses in fungi.</title>
        <authorList>
            <person name="Schikora-Tamarit M.A."/>
            <person name="Marcet-Houben M."/>
            <person name="Nosek J."/>
            <person name="Gabaldon T."/>
        </authorList>
    </citation>
    <scope>NUCLEOTIDE SEQUENCE</scope>
    <source>
        <strain evidence="2">NCAIM Y.01608</strain>
    </source>
</reference>
<reference evidence="2" key="2">
    <citation type="submission" date="2021-01" db="EMBL/GenBank/DDBJ databases">
        <authorList>
            <person name="Schikora-Tamarit M.A."/>
        </authorList>
    </citation>
    <scope>NUCLEOTIDE SEQUENCE</scope>
    <source>
        <strain evidence="2">NCAIM Y.01608</strain>
    </source>
</reference>
<gene>
    <name evidence="2" type="ORF">OGATHE_002191</name>
</gene>
<keyword evidence="3" id="KW-1185">Reference proteome</keyword>
<dbReference type="Proteomes" id="UP000788993">
    <property type="component" value="Unassembled WGS sequence"/>
</dbReference>
<proteinExistence type="predicted"/>
<evidence type="ECO:0000259" key="1">
    <source>
        <dbReference type="Pfam" id="PF03795"/>
    </source>
</evidence>